<protein>
    <submittedName>
        <fullName evidence="3">3'-5' exonuclease domain-containing protein</fullName>
    </submittedName>
</protein>
<dbReference type="SUPFAM" id="SSF53098">
    <property type="entry name" value="Ribonuclease H-like"/>
    <property type="match status" value="1"/>
</dbReference>
<dbReference type="Pfam" id="PF01612">
    <property type="entry name" value="DNA_pol_A_exo1"/>
    <property type="match status" value="1"/>
</dbReference>
<dbReference type="PANTHER" id="PTHR47765:SF2">
    <property type="entry name" value="EXONUCLEASE MUT-7 HOMOLOG"/>
    <property type="match status" value="1"/>
</dbReference>
<accession>A0A914YWA7</accession>
<name>A0A914YWA7_9BILA</name>
<feature type="domain" description="3'-5' exonuclease" evidence="1">
    <location>
        <begin position="108"/>
        <end position="262"/>
    </location>
</feature>
<evidence type="ECO:0000259" key="1">
    <source>
        <dbReference type="Pfam" id="PF01612"/>
    </source>
</evidence>
<keyword evidence="2" id="KW-1185">Reference proteome</keyword>
<dbReference type="InterPro" id="IPR002562">
    <property type="entry name" value="3'-5'_exonuclease_dom"/>
</dbReference>
<evidence type="ECO:0000313" key="2">
    <source>
        <dbReference type="Proteomes" id="UP000887577"/>
    </source>
</evidence>
<reference evidence="3" key="1">
    <citation type="submission" date="2022-11" db="UniProtKB">
        <authorList>
            <consortium name="WormBaseParasite"/>
        </authorList>
    </citation>
    <scope>IDENTIFICATION</scope>
</reference>
<dbReference type="InterPro" id="IPR052408">
    <property type="entry name" value="Exonuclease_MUT-7-like"/>
</dbReference>
<dbReference type="Proteomes" id="UP000887577">
    <property type="component" value="Unplaced"/>
</dbReference>
<evidence type="ECO:0000313" key="3">
    <source>
        <dbReference type="WBParaSite" id="PSU_v2.g4844.t1"/>
    </source>
</evidence>
<proteinExistence type="predicted"/>
<dbReference type="AlphaFoldDB" id="A0A914YWA7"/>
<dbReference type="PANTHER" id="PTHR47765">
    <property type="entry name" value="3'-5' EXONUCLEASE DOMAIN-CONTAINING PROTEIN"/>
    <property type="match status" value="1"/>
</dbReference>
<dbReference type="InterPro" id="IPR012337">
    <property type="entry name" value="RNaseH-like_sf"/>
</dbReference>
<dbReference type="InterPro" id="IPR036397">
    <property type="entry name" value="RNaseH_sf"/>
</dbReference>
<dbReference type="GO" id="GO:0008408">
    <property type="term" value="F:3'-5' exonuclease activity"/>
    <property type="evidence" value="ECO:0007669"/>
    <property type="project" value="InterPro"/>
</dbReference>
<sequence>MAADDLPNLIKKEVQKFSINIIRRGFYVYYYGIVDELNQLYISESREVFEQRARDVLKGPDNGFSYKSKFIDIFANDPQYGLYWAKFLNIKRAKLPDFVQELIEKPVVLIQVAVEFLQRWIALIDVQALPKDLPEWKKFFEHLFGNTTDSVWFAFETDFACLCKTFPFLSSMFSYYAKVICLKKFVEEILQNPKAKEAVFANQKLESLSLAHIAETFTGISLKKELQQSDWAKRPLTDEQKLYAATDAAILLEIVEKIEELLRK</sequence>
<dbReference type="Gene3D" id="3.30.420.10">
    <property type="entry name" value="Ribonuclease H-like superfamily/Ribonuclease H"/>
    <property type="match status" value="1"/>
</dbReference>
<dbReference type="GO" id="GO:0006139">
    <property type="term" value="P:nucleobase-containing compound metabolic process"/>
    <property type="evidence" value="ECO:0007669"/>
    <property type="project" value="InterPro"/>
</dbReference>
<dbReference type="WBParaSite" id="PSU_v2.g4844.t1">
    <property type="protein sequence ID" value="PSU_v2.g4844.t1"/>
    <property type="gene ID" value="PSU_v2.g4844"/>
</dbReference>
<dbReference type="GO" id="GO:0003676">
    <property type="term" value="F:nucleic acid binding"/>
    <property type="evidence" value="ECO:0007669"/>
    <property type="project" value="InterPro"/>
</dbReference>
<organism evidence="2 3">
    <name type="scientific">Panagrolaimus superbus</name>
    <dbReference type="NCBI Taxonomy" id="310955"/>
    <lineage>
        <taxon>Eukaryota</taxon>
        <taxon>Metazoa</taxon>
        <taxon>Ecdysozoa</taxon>
        <taxon>Nematoda</taxon>
        <taxon>Chromadorea</taxon>
        <taxon>Rhabditida</taxon>
        <taxon>Tylenchina</taxon>
        <taxon>Panagrolaimomorpha</taxon>
        <taxon>Panagrolaimoidea</taxon>
        <taxon>Panagrolaimidae</taxon>
        <taxon>Panagrolaimus</taxon>
    </lineage>
</organism>